<accession>A0AA48GSH3</accession>
<evidence type="ECO:0000259" key="10">
    <source>
        <dbReference type="SMART" id="SM00387"/>
    </source>
</evidence>
<keyword evidence="3 8" id="KW-0963">Cytoplasm</keyword>
<dbReference type="Gene3D" id="3.30.565.10">
    <property type="entry name" value="Histidine kinase-like ATPase, C-terminal domain"/>
    <property type="match status" value="1"/>
</dbReference>
<dbReference type="FunFam" id="3.30.565.10:FF:000009">
    <property type="entry name" value="Molecular chaperone HtpG"/>
    <property type="match status" value="1"/>
</dbReference>
<dbReference type="Pfam" id="PF13589">
    <property type="entry name" value="HATPase_c_3"/>
    <property type="match status" value="1"/>
</dbReference>
<organism evidence="11 12">
    <name type="scientific">Mesoterricola sediminis</name>
    <dbReference type="NCBI Taxonomy" id="2927980"/>
    <lineage>
        <taxon>Bacteria</taxon>
        <taxon>Pseudomonadati</taxon>
        <taxon>Acidobacteriota</taxon>
        <taxon>Holophagae</taxon>
        <taxon>Holophagales</taxon>
        <taxon>Holophagaceae</taxon>
        <taxon>Mesoterricola</taxon>
    </lineage>
</organism>
<feature type="binding site" evidence="9">
    <location>
        <position position="97"/>
    </location>
    <ligand>
        <name>ATP</name>
        <dbReference type="ChEBI" id="CHEBI:30616"/>
    </ligand>
</feature>
<dbReference type="Gene3D" id="3.40.50.11260">
    <property type="match status" value="1"/>
</dbReference>
<evidence type="ECO:0000313" key="12">
    <source>
        <dbReference type="Proteomes" id="UP001228113"/>
    </source>
</evidence>
<dbReference type="Proteomes" id="UP001228113">
    <property type="component" value="Chromosome"/>
</dbReference>
<evidence type="ECO:0000256" key="1">
    <source>
        <dbReference type="ARBA" id="ARBA00004496"/>
    </source>
</evidence>
<keyword evidence="12" id="KW-1185">Reference proteome</keyword>
<feature type="domain" description="Histidine kinase/HSP90-like ATPase" evidence="10">
    <location>
        <begin position="25"/>
        <end position="181"/>
    </location>
</feature>
<dbReference type="AlphaFoldDB" id="A0AA48GSH3"/>
<dbReference type="SUPFAM" id="SSF110942">
    <property type="entry name" value="HSP90 C-terminal domain"/>
    <property type="match status" value="1"/>
</dbReference>
<dbReference type="SUPFAM" id="SSF55874">
    <property type="entry name" value="ATPase domain of HSP90 chaperone/DNA topoisomerase II/histidine kinase"/>
    <property type="match status" value="1"/>
</dbReference>
<dbReference type="GO" id="GO:0005737">
    <property type="term" value="C:cytoplasm"/>
    <property type="evidence" value="ECO:0007669"/>
    <property type="project" value="UniProtKB-SubCell"/>
</dbReference>
<feature type="binding site" evidence="9">
    <location>
        <position position="32"/>
    </location>
    <ligand>
        <name>ATP</name>
        <dbReference type="ChEBI" id="CHEBI:30616"/>
    </ligand>
</feature>
<keyword evidence="7 8" id="KW-0143">Chaperone</keyword>
<dbReference type="GO" id="GO:0051082">
    <property type="term" value="F:unfolded protein binding"/>
    <property type="evidence" value="ECO:0007669"/>
    <property type="project" value="UniProtKB-UniRule"/>
</dbReference>
<dbReference type="Pfam" id="PF00183">
    <property type="entry name" value="HSP90"/>
    <property type="match status" value="1"/>
</dbReference>
<feature type="binding site" evidence="9">
    <location>
        <position position="333"/>
    </location>
    <ligand>
        <name>ATP</name>
        <dbReference type="ChEBI" id="CHEBI:30616"/>
    </ligand>
</feature>
<comment type="subcellular location">
    <subcellularLocation>
        <location evidence="1 8">Cytoplasm</location>
    </subcellularLocation>
</comment>
<dbReference type="Gene3D" id="3.30.230.80">
    <property type="match status" value="1"/>
</dbReference>
<reference evidence="11" key="1">
    <citation type="journal article" date="2023" name="Int. J. Syst. Evol. Microbiol.">
        <title>Mesoterricola silvestris gen. nov., sp. nov., Mesoterricola sediminis sp. nov., Geothrix oryzae sp. nov., Geothrix edaphica sp. nov., Geothrix rubra sp. nov., and Geothrix limicola sp. nov., six novel members of Acidobacteriota isolated from soils.</title>
        <authorList>
            <person name="Itoh H."/>
            <person name="Sugisawa Y."/>
            <person name="Mise K."/>
            <person name="Xu Z."/>
            <person name="Kuniyasu M."/>
            <person name="Ushijima N."/>
            <person name="Kawano K."/>
            <person name="Kobayashi E."/>
            <person name="Shiratori Y."/>
            <person name="Masuda Y."/>
            <person name="Senoo K."/>
        </authorList>
    </citation>
    <scope>NUCLEOTIDE SEQUENCE</scope>
    <source>
        <strain evidence="11">W786</strain>
    </source>
</reference>
<dbReference type="CDD" id="cd16927">
    <property type="entry name" value="HATPase_Hsp90-like"/>
    <property type="match status" value="1"/>
</dbReference>
<comment type="similarity">
    <text evidence="2 8">Belongs to the heat shock protein 90 family.</text>
</comment>
<dbReference type="InterPro" id="IPR036890">
    <property type="entry name" value="HATPase_C_sf"/>
</dbReference>
<dbReference type="InterPro" id="IPR020575">
    <property type="entry name" value="Hsp90_N"/>
</dbReference>
<dbReference type="GO" id="GO:0005524">
    <property type="term" value="F:ATP binding"/>
    <property type="evidence" value="ECO:0007669"/>
    <property type="project" value="UniProtKB-UniRule"/>
</dbReference>
<proteinExistence type="inferred from homology"/>
<dbReference type="KEGG" id="msea:METESE_34040"/>
<comment type="caution">
    <text evidence="8">Lacks conserved residue(s) required for the propagation of feature annotation.</text>
</comment>
<feature type="binding site" evidence="9">
    <location>
        <position position="36"/>
    </location>
    <ligand>
        <name>ATP</name>
        <dbReference type="ChEBI" id="CHEBI:30616"/>
    </ligand>
</feature>
<dbReference type="PROSITE" id="PS00298">
    <property type="entry name" value="HSP90"/>
    <property type="match status" value="1"/>
</dbReference>
<dbReference type="PANTHER" id="PTHR11528">
    <property type="entry name" value="HEAT SHOCK PROTEIN 90 FAMILY MEMBER"/>
    <property type="match status" value="1"/>
</dbReference>
<dbReference type="InterPro" id="IPR020568">
    <property type="entry name" value="Ribosomal_Su5_D2-typ_SF"/>
</dbReference>
<evidence type="ECO:0000313" key="11">
    <source>
        <dbReference type="EMBL" id="BDU78446.1"/>
    </source>
</evidence>
<evidence type="ECO:0000256" key="2">
    <source>
        <dbReference type="ARBA" id="ARBA00008239"/>
    </source>
</evidence>
<keyword evidence="6 8" id="KW-0346">Stress response</keyword>
<dbReference type="InterPro" id="IPR037196">
    <property type="entry name" value="HSP90_C"/>
</dbReference>
<comment type="subunit">
    <text evidence="8">Homodimer.</text>
</comment>
<dbReference type="GO" id="GO:0140662">
    <property type="term" value="F:ATP-dependent protein folding chaperone"/>
    <property type="evidence" value="ECO:0007669"/>
    <property type="project" value="InterPro"/>
</dbReference>
<dbReference type="InterPro" id="IPR001404">
    <property type="entry name" value="Hsp90_fam"/>
</dbReference>
<dbReference type="PRINTS" id="PR00775">
    <property type="entry name" value="HEATSHOCK90"/>
</dbReference>
<feature type="binding site" evidence="9">
    <location>
        <begin position="98"/>
        <end position="99"/>
    </location>
    <ligand>
        <name>ATP</name>
        <dbReference type="ChEBI" id="CHEBI:30616"/>
    </ligand>
</feature>
<dbReference type="SMART" id="SM00387">
    <property type="entry name" value="HATPase_c"/>
    <property type="match status" value="1"/>
</dbReference>
<evidence type="ECO:0000256" key="3">
    <source>
        <dbReference type="ARBA" id="ARBA00022490"/>
    </source>
</evidence>
<comment type="function">
    <text evidence="8">Molecular chaperone. Has ATPase activity.</text>
</comment>
<dbReference type="InterPro" id="IPR019805">
    <property type="entry name" value="Heat_shock_protein_90_CS"/>
</dbReference>
<name>A0AA48GSH3_9BACT</name>
<dbReference type="RefSeq" id="WP_243345837.1">
    <property type="nucleotide sequence ID" value="NZ_AP027081.1"/>
</dbReference>
<evidence type="ECO:0000256" key="9">
    <source>
        <dbReference type="PIRSR" id="PIRSR002583-1"/>
    </source>
</evidence>
<dbReference type="InterPro" id="IPR003594">
    <property type="entry name" value="HATPase_dom"/>
</dbReference>
<feature type="region of interest" description="A; substrate-binding" evidence="8">
    <location>
        <begin position="1"/>
        <end position="333"/>
    </location>
</feature>
<keyword evidence="4 8" id="KW-0547">Nucleotide-binding</keyword>
<keyword evidence="5 8" id="KW-0067">ATP-binding</keyword>
<dbReference type="PIRSF" id="PIRSF002583">
    <property type="entry name" value="Hsp90"/>
    <property type="match status" value="1"/>
</dbReference>
<dbReference type="NCBIfam" id="NF003555">
    <property type="entry name" value="PRK05218.1"/>
    <property type="match status" value="1"/>
</dbReference>
<feature type="binding site" evidence="9">
    <location>
        <position position="91"/>
    </location>
    <ligand>
        <name>ATP</name>
        <dbReference type="ChEBI" id="CHEBI:30616"/>
    </ligand>
</feature>
<evidence type="ECO:0000256" key="6">
    <source>
        <dbReference type="ARBA" id="ARBA00023016"/>
    </source>
</evidence>
<sequence length="625" mass="70063">MSEKHTFKSELQQVLHIITHSLYSHKEIFLRELISNASDAIDKVRFNSLQNEHLLEGDRDFRIRLAVDREARTLTVSDNGVGMDHDAIVDNLGTIAKSGTKAFLESLKAADAAARPGLIGQFGVGFYSAFMVADRVTVLSRAAGSSQAVRWESDGLGEFTVEPAERAGRGTDVILHLKEDEKEFLESWRLRAIVKQFSDFIEHPVVMDVEKGEGEDRKVEEETLNSRKALWLRGKTDVTEEEHNAFYRQISGDFEDPAKVIHYAAEGALEFRALLYIPRRKSWDLQFAEPKVGPKLYVNRVQIMDHCEALLPPYLRFVKGVVDCSDLPLNVSRELLQHNPLLERIQKSLVKNVFQALTDLRTSDPEAYRTFFSELGPILKEGLARDYANREQIADLLLFESLRTEPGKTTTLAEYQAAMPEAQKDIYWLAGEDRAVLEPSPSLEAFRRKGWDVLLLTDPIDAFVFPGLADFKGTPLKAADRHQPELEPEEKALAEEAQAAFKGLLDALKGRFKGVKDVRLSQNLVESASRLAADDDALDPHMERLLQKLGQAPGHQDRILELNPAHPVVKALQAVHARDAADPRVEAYGQLLHDQALLAEGSRLPDPGAFLKRLNELVVKDAGIH</sequence>
<evidence type="ECO:0000256" key="5">
    <source>
        <dbReference type="ARBA" id="ARBA00022840"/>
    </source>
</evidence>
<feature type="region of interest" description="C" evidence="8">
    <location>
        <begin position="545"/>
        <end position="625"/>
    </location>
</feature>
<feature type="binding site" evidence="9">
    <location>
        <position position="83"/>
    </location>
    <ligand>
        <name>ATP</name>
        <dbReference type="ChEBI" id="CHEBI:30616"/>
    </ligand>
</feature>
<feature type="binding site" evidence="9">
    <location>
        <begin position="121"/>
        <end position="126"/>
    </location>
    <ligand>
        <name>ATP</name>
        <dbReference type="ChEBI" id="CHEBI:30616"/>
    </ligand>
</feature>
<dbReference type="Gene3D" id="1.20.120.790">
    <property type="entry name" value="Heat shock protein 90, C-terminal domain"/>
    <property type="match status" value="1"/>
</dbReference>
<dbReference type="GO" id="GO:0016887">
    <property type="term" value="F:ATP hydrolysis activity"/>
    <property type="evidence" value="ECO:0007669"/>
    <property type="project" value="InterPro"/>
</dbReference>
<dbReference type="SUPFAM" id="SSF54211">
    <property type="entry name" value="Ribosomal protein S5 domain 2-like"/>
    <property type="match status" value="1"/>
</dbReference>
<gene>
    <name evidence="8 11" type="primary">htpG</name>
    <name evidence="11" type="ORF">METESE_34040</name>
</gene>
<feature type="binding site" evidence="9">
    <location>
        <position position="78"/>
    </location>
    <ligand>
        <name>ATP</name>
        <dbReference type="ChEBI" id="CHEBI:30616"/>
    </ligand>
</feature>
<evidence type="ECO:0000256" key="8">
    <source>
        <dbReference type="HAMAP-Rule" id="MF_00505"/>
    </source>
</evidence>
<protein>
    <recommendedName>
        <fullName evidence="8">Chaperone protein HtpG</fullName>
    </recommendedName>
    <alternativeName>
        <fullName evidence="8">Heat shock protein HtpG</fullName>
    </alternativeName>
    <alternativeName>
        <fullName evidence="8">High temperature protein G</fullName>
    </alternativeName>
</protein>
<dbReference type="HAMAP" id="MF_00505">
    <property type="entry name" value="HSP90"/>
    <property type="match status" value="1"/>
</dbReference>
<feature type="binding site" evidence="9">
    <location>
        <position position="171"/>
    </location>
    <ligand>
        <name>ATP</name>
        <dbReference type="ChEBI" id="CHEBI:30616"/>
    </ligand>
</feature>
<evidence type="ECO:0000256" key="4">
    <source>
        <dbReference type="ARBA" id="ARBA00022741"/>
    </source>
</evidence>
<evidence type="ECO:0000256" key="7">
    <source>
        <dbReference type="ARBA" id="ARBA00023186"/>
    </source>
</evidence>
<dbReference type="EMBL" id="AP027081">
    <property type="protein sequence ID" value="BDU78446.1"/>
    <property type="molecule type" value="Genomic_DNA"/>
</dbReference>